<evidence type="ECO:0000256" key="12">
    <source>
        <dbReference type="ARBA" id="ARBA00034617"/>
    </source>
</evidence>
<dbReference type="InterPro" id="IPR027417">
    <property type="entry name" value="P-loop_NTPase"/>
</dbReference>
<dbReference type="STRING" id="1266370.NITGR_500013"/>
<dbReference type="GO" id="GO:0005524">
    <property type="term" value="F:ATP binding"/>
    <property type="evidence" value="ECO:0007669"/>
    <property type="project" value="UniProtKB-KW"/>
</dbReference>
<keyword evidence="11" id="KW-0413">Isomerase</keyword>
<dbReference type="GO" id="GO:0006310">
    <property type="term" value="P:DNA recombination"/>
    <property type="evidence" value="ECO:0007669"/>
    <property type="project" value="UniProtKB-UniRule"/>
</dbReference>
<evidence type="ECO:0000256" key="15">
    <source>
        <dbReference type="RuleBase" id="RU363016"/>
    </source>
</evidence>
<dbReference type="InterPro" id="IPR011545">
    <property type="entry name" value="DEAD/DEAH_box_helicase_dom"/>
</dbReference>
<evidence type="ECO:0000259" key="17">
    <source>
        <dbReference type="PROSITE" id="PS51194"/>
    </source>
</evidence>
<dbReference type="PROSITE" id="PS51192">
    <property type="entry name" value="HELICASE_ATP_BIND_1"/>
    <property type="match status" value="1"/>
</dbReference>
<dbReference type="InterPro" id="IPR014001">
    <property type="entry name" value="Helicase_ATP-bd"/>
</dbReference>
<organism evidence="18 19">
    <name type="scientific">Nitrospina gracilis (strain 3/211)</name>
    <dbReference type="NCBI Taxonomy" id="1266370"/>
    <lineage>
        <taxon>Bacteria</taxon>
        <taxon>Pseudomonadati</taxon>
        <taxon>Nitrospinota/Tectimicrobiota group</taxon>
        <taxon>Nitrospinota</taxon>
        <taxon>Nitrospinia</taxon>
        <taxon>Nitrospinales</taxon>
        <taxon>Nitrospinaceae</taxon>
        <taxon>Nitrospina</taxon>
    </lineage>
</organism>
<dbReference type="CDD" id="cd04488">
    <property type="entry name" value="RecG_wedge_OBF"/>
    <property type="match status" value="1"/>
</dbReference>
<dbReference type="SUPFAM" id="SSF50249">
    <property type="entry name" value="Nucleic acid-binding proteins"/>
    <property type="match status" value="1"/>
</dbReference>
<sequence length="729" mass="81806">MPQKPGPLLQQTQNRIIPMAENKSAPPKPSLADSIQYVKGVGPKRAGLLEKLGIACVEDALALLPHRYEDRSRVQTIGEIRPGEFATFRATILNAGTIRLGRRRKVFEVIFEDDTGTLRGKWFQFREPYMKERFAIGRTCIVSGKAKDNTYLGAGLEIVHPDVEITEEDAPATLEIGRIVPVYPATEGLHQKSLRTIMKTLVDRYAPLLEEYLPADVMKRNKLTPRVQAYQDTHFPPPGTRADHLHLFRTRQQVRLVFEELFLLQVGLAFKRKHAWQEVPGRALITRGELIHRFVKLLQFEYTGAQKRTLGEIMDDLEKPRPMHRLLHGDVGSGKTLVALTTLLTAVDNNLQGAMMAPTELLAEQHYLNLLPYCNKLGVKLDLLTSALPAAEKQAVQERIRTGETQIAVGTHALIQKDVDFHDLGLVVIDEQHRFGVLQREAIGKKGTAPHVLIMTATPIPRSLALTLYGDMDVSILDEMPPGRQPIATRSYDAKHRDGAYQLLHEEIKQGRQAYVVCPLIEESEAMPLKTAQEVHADLEQRFSDLRLALIHGKLKKEERQAIMTAFNEGRVDILVATTVIEVGIDVPNATMMLIEHAERFGLAQLHQLRGRVGRGGHASHCLLVTYPPLSEDAEARIDAMLKSSDGFIIAEQDLKIRGPGDFLGTRQAGMPTLRFADLVRDLRMIQTTRKEAFALIDRDPWLKDPGHQPLRQTLEDKLGGRLNLLNIL</sequence>
<dbReference type="SUPFAM" id="SSF52540">
    <property type="entry name" value="P-loop containing nucleoside triphosphate hydrolases"/>
    <property type="match status" value="2"/>
</dbReference>
<dbReference type="GO" id="GO:0006281">
    <property type="term" value="P:DNA repair"/>
    <property type="evidence" value="ECO:0007669"/>
    <property type="project" value="UniProtKB-UniRule"/>
</dbReference>
<evidence type="ECO:0000256" key="8">
    <source>
        <dbReference type="ARBA" id="ARBA00023125"/>
    </source>
</evidence>
<dbReference type="Pfam" id="PF00270">
    <property type="entry name" value="DEAD"/>
    <property type="match status" value="1"/>
</dbReference>
<keyword evidence="7 15" id="KW-0067">ATP-binding</keyword>
<dbReference type="GO" id="GO:0043138">
    <property type="term" value="F:3'-5' DNA helicase activity"/>
    <property type="evidence" value="ECO:0007669"/>
    <property type="project" value="UniProtKB-EC"/>
</dbReference>
<keyword evidence="10 15" id="KW-0234">DNA repair</keyword>
<evidence type="ECO:0000256" key="9">
    <source>
        <dbReference type="ARBA" id="ARBA00023172"/>
    </source>
</evidence>
<keyword evidence="6 15" id="KW-0347">Helicase</keyword>
<evidence type="ECO:0000259" key="16">
    <source>
        <dbReference type="PROSITE" id="PS51192"/>
    </source>
</evidence>
<name>M1YYZ3_NITG3</name>
<feature type="domain" description="Helicase ATP-binding" evidence="16">
    <location>
        <begin position="316"/>
        <end position="477"/>
    </location>
</feature>
<dbReference type="HOGENOM" id="CLU_005122_7_1_0"/>
<dbReference type="Pfam" id="PF17191">
    <property type="entry name" value="RecG_wedge"/>
    <property type="match status" value="1"/>
</dbReference>
<comment type="similarity">
    <text evidence="1 15">Belongs to the helicase family. RecG subfamily.</text>
</comment>
<dbReference type="SMART" id="SM00490">
    <property type="entry name" value="HELICc"/>
    <property type="match status" value="1"/>
</dbReference>
<dbReference type="EC" id="5.6.2.4" evidence="13 15"/>
<evidence type="ECO:0000256" key="7">
    <source>
        <dbReference type="ARBA" id="ARBA00022840"/>
    </source>
</evidence>
<dbReference type="NCBIfam" id="NF008165">
    <property type="entry name" value="PRK10917.1-3"/>
    <property type="match status" value="1"/>
</dbReference>
<dbReference type="NCBIfam" id="NF008168">
    <property type="entry name" value="PRK10917.2-2"/>
    <property type="match status" value="1"/>
</dbReference>
<evidence type="ECO:0000256" key="4">
    <source>
        <dbReference type="ARBA" id="ARBA00022763"/>
    </source>
</evidence>
<dbReference type="GO" id="GO:0003677">
    <property type="term" value="F:DNA binding"/>
    <property type="evidence" value="ECO:0007669"/>
    <property type="project" value="UniProtKB-KW"/>
</dbReference>
<dbReference type="InterPro" id="IPR047112">
    <property type="entry name" value="RecG/Mfd"/>
</dbReference>
<evidence type="ECO:0000256" key="3">
    <source>
        <dbReference type="ARBA" id="ARBA00022741"/>
    </source>
</evidence>
<dbReference type="Proteomes" id="UP000011704">
    <property type="component" value="Unassembled WGS sequence"/>
</dbReference>
<dbReference type="AlphaFoldDB" id="M1YYZ3"/>
<dbReference type="SMART" id="SM00487">
    <property type="entry name" value="DEXDc"/>
    <property type="match status" value="1"/>
</dbReference>
<dbReference type="InterPro" id="IPR012340">
    <property type="entry name" value="NA-bd_OB-fold"/>
</dbReference>
<evidence type="ECO:0000256" key="13">
    <source>
        <dbReference type="ARBA" id="ARBA00034808"/>
    </source>
</evidence>
<keyword evidence="8" id="KW-0238">DNA-binding</keyword>
<dbReference type="InterPro" id="IPR001650">
    <property type="entry name" value="Helicase_C-like"/>
</dbReference>
<dbReference type="EMBL" id="CAQJ01000056">
    <property type="protein sequence ID" value="CCQ90948.1"/>
    <property type="molecule type" value="Genomic_DNA"/>
</dbReference>
<evidence type="ECO:0000256" key="2">
    <source>
        <dbReference type="ARBA" id="ARBA00017846"/>
    </source>
</evidence>
<evidence type="ECO:0000256" key="6">
    <source>
        <dbReference type="ARBA" id="ARBA00022806"/>
    </source>
</evidence>
<dbReference type="PANTHER" id="PTHR47964">
    <property type="entry name" value="ATP-DEPENDENT DNA HELICASE HOMOLOG RECG, CHLOROPLASTIC"/>
    <property type="match status" value="1"/>
</dbReference>
<reference evidence="18 19" key="1">
    <citation type="journal article" date="2013" name="Front. Microbiol.">
        <title>The genome of Nitrospina gracilis illuminates the metabolism and evolution of the major marine nitrite oxidizer.</title>
        <authorList>
            <person name="Luecker S."/>
            <person name="Nowka B."/>
            <person name="Rattei T."/>
            <person name="Spieck E."/>
            <person name="and Daims H."/>
        </authorList>
    </citation>
    <scope>NUCLEOTIDE SEQUENCE [LARGE SCALE GENOMIC DNA]</scope>
    <source>
        <strain evidence="18 19">3/211</strain>
    </source>
</reference>
<dbReference type="PROSITE" id="PS51194">
    <property type="entry name" value="HELICASE_CTER"/>
    <property type="match status" value="1"/>
</dbReference>
<feature type="domain" description="Helicase C-terminal" evidence="17">
    <location>
        <begin position="499"/>
        <end position="661"/>
    </location>
</feature>
<dbReference type="FunCoup" id="M1YYZ3">
    <property type="interactions" value="452"/>
</dbReference>
<comment type="function">
    <text evidence="15">Plays a critical role in recombination and DNA repair. Helps process Holliday junction intermediates to mature products by catalyzing branch migration. Has replication fork regression activity, unwinds stalled or blocked replication forks to make a HJ that can be resolved. Has a DNA unwinding activity characteristic of a DNA helicase with 3'-5' polarity.</text>
</comment>
<accession>M1YYZ3</accession>
<dbReference type="CDD" id="cd18811">
    <property type="entry name" value="SF2_C_RecG"/>
    <property type="match status" value="1"/>
</dbReference>
<keyword evidence="5 15" id="KW-0378">Hydrolase</keyword>
<evidence type="ECO:0000256" key="1">
    <source>
        <dbReference type="ARBA" id="ARBA00007504"/>
    </source>
</evidence>
<dbReference type="InParanoid" id="M1YYZ3"/>
<comment type="caution">
    <text evidence="18">The sequence shown here is derived from an EMBL/GenBank/DDBJ whole genome shotgun (WGS) entry which is preliminary data.</text>
</comment>
<dbReference type="Gene3D" id="3.40.50.300">
    <property type="entry name" value="P-loop containing nucleotide triphosphate hydrolases"/>
    <property type="match status" value="2"/>
</dbReference>
<gene>
    <name evidence="18" type="primary">recG</name>
    <name evidence="18" type="ORF">NITGR_500013</name>
</gene>
<dbReference type="CDD" id="cd17992">
    <property type="entry name" value="DEXHc_RecG"/>
    <property type="match status" value="1"/>
</dbReference>
<evidence type="ECO:0000256" key="14">
    <source>
        <dbReference type="ARBA" id="ARBA00048988"/>
    </source>
</evidence>
<dbReference type="GO" id="GO:0016887">
    <property type="term" value="F:ATP hydrolysis activity"/>
    <property type="evidence" value="ECO:0007669"/>
    <property type="project" value="RHEA"/>
</dbReference>
<protein>
    <recommendedName>
        <fullName evidence="2 15">ATP-dependent DNA helicase RecG</fullName>
        <ecNumber evidence="13 15">5.6.2.4</ecNumber>
    </recommendedName>
</protein>
<comment type="catalytic activity">
    <reaction evidence="12 15">
        <text>Couples ATP hydrolysis with the unwinding of duplex DNA by translocating in the 3'-5' direction.</text>
        <dbReference type="EC" id="5.6.2.4"/>
    </reaction>
</comment>
<keyword evidence="4 15" id="KW-0227">DNA damage</keyword>
<evidence type="ECO:0000313" key="18">
    <source>
        <dbReference type="EMBL" id="CCQ90948.1"/>
    </source>
</evidence>
<evidence type="ECO:0000313" key="19">
    <source>
        <dbReference type="Proteomes" id="UP000011704"/>
    </source>
</evidence>
<evidence type="ECO:0000256" key="5">
    <source>
        <dbReference type="ARBA" id="ARBA00022801"/>
    </source>
</evidence>
<dbReference type="Pfam" id="PF00271">
    <property type="entry name" value="Helicase_C"/>
    <property type="match status" value="1"/>
</dbReference>
<comment type="catalytic activity">
    <reaction evidence="14 15">
        <text>ATP + H2O = ADP + phosphate + H(+)</text>
        <dbReference type="Rhea" id="RHEA:13065"/>
        <dbReference type="ChEBI" id="CHEBI:15377"/>
        <dbReference type="ChEBI" id="CHEBI:15378"/>
        <dbReference type="ChEBI" id="CHEBI:30616"/>
        <dbReference type="ChEBI" id="CHEBI:43474"/>
        <dbReference type="ChEBI" id="CHEBI:456216"/>
        <dbReference type="EC" id="5.6.2.4"/>
    </reaction>
</comment>
<dbReference type="InterPro" id="IPR033454">
    <property type="entry name" value="RecG_wedge"/>
</dbReference>
<dbReference type="Pfam" id="PF19833">
    <property type="entry name" value="RecG_dom3_C"/>
    <property type="match status" value="1"/>
</dbReference>
<dbReference type="NCBIfam" id="TIGR00643">
    <property type="entry name" value="recG"/>
    <property type="match status" value="1"/>
</dbReference>
<dbReference type="InterPro" id="IPR004609">
    <property type="entry name" value="ATP-dep_DNA_helicase_RecG"/>
</dbReference>
<keyword evidence="3 15" id="KW-0547">Nucleotide-binding</keyword>
<evidence type="ECO:0000256" key="11">
    <source>
        <dbReference type="ARBA" id="ARBA00023235"/>
    </source>
</evidence>
<dbReference type="InterPro" id="IPR045562">
    <property type="entry name" value="RecG_dom3_C"/>
</dbReference>
<dbReference type="Gene3D" id="2.40.50.140">
    <property type="entry name" value="Nucleic acid-binding proteins"/>
    <property type="match status" value="1"/>
</dbReference>
<keyword evidence="19" id="KW-1185">Reference proteome</keyword>
<dbReference type="PANTHER" id="PTHR47964:SF1">
    <property type="entry name" value="ATP-DEPENDENT DNA HELICASE HOMOLOG RECG, CHLOROPLASTIC"/>
    <property type="match status" value="1"/>
</dbReference>
<keyword evidence="9 15" id="KW-0233">DNA recombination</keyword>
<proteinExistence type="inferred from homology"/>
<evidence type="ECO:0000256" key="10">
    <source>
        <dbReference type="ARBA" id="ARBA00023204"/>
    </source>
</evidence>